<dbReference type="GO" id="GO:0016020">
    <property type="term" value="C:membrane"/>
    <property type="evidence" value="ECO:0007669"/>
    <property type="project" value="UniProtKB-SubCell"/>
</dbReference>
<sequence>MSESGKTKLVSRWYHGGFASAMAACCTHPLDLLKVHLQTQQVGKIGLLQMGIKVVKGDGVLGLYNGLSASILRQLTYSMSRFAIYETVKNNLQQPGQQMPFYQKVLLGGVSGAIGGIAGTPGDLINVRMQNDMKLPADQRRNYKHAIDGIIQVCKHEGPMKLMNGVTMASSRATLVTIGQLSCYDQFKQFLLKTPFFKDNIVTHFTASFLAGAVATLITMPLDVMKTRLMNAPTGTYKVL</sequence>
<evidence type="ECO:0000256" key="3">
    <source>
        <dbReference type="ARBA" id="ARBA00022448"/>
    </source>
</evidence>
<accession>A0AAD9JWM8</accession>
<proteinExistence type="inferred from homology"/>
<evidence type="ECO:0000313" key="12">
    <source>
        <dbReference type="Proteomes" id="UP001208570"/>
    </source>
</evidence>
<keyword evidence="5" id="KW-0677">Repeat</keyword>
<dbReference type="PROSITE" id="PS51257">
    <property type="entry name" value="PROKAR_LIPOPROTEIN"/>
    <property type="match status" value="1"/>
</dbReference>
<dbReference type="InterPro" id="IPR002067">
    <property type="entry name" value="MCP"/>
</dbReference>
<feature type="repeat" description="Solcar" evidence="8">
    <location>
        <begin position="103"/>
        <end position="190"/>
    </location>
</feature>
<evidence type="ECO:0000256" key="2">
    <source>
        <dbReference type="ARBA" id="ARBA00006375"/>
    </source>
</evidence>
<dbReference type="PANTHER" id="PTHR45618">
    <property type="entry name" value="MITOCHONDRIAL DICARBOXYLATE CARRIER-RELATED"/>
    <property type="match status" value="1"/>
</dbReference>
<dbReference type="PROSITE" id="PS50920">
    <property type="entry name" value="SOLCAR"/>
    <property type="match status" value="3"/>
</dbReference>
<dbReference type="GO" id="GO:0055085">
    <property type="term" value="P:transmembrane transport"/>
    <property type="evidence" value="ECO:0007669"/>
    <property type="project" value="InterPro"/>
</dbReference>
<evidence type="ECO:0000256" key="8">
    <source>
        <dbReference type="PROSITE-ProRule" id="PRU00282"/>
    </source>
</evidence>
<comment type="subcellular location">
    <subcellularLocation>
        <location evidence="1">Membrane</location>
        <topology evidence="1">Multi-pass membrane protein</topology>
    </subcellularLocation>
</comment>
<dbReference type="AlphaFoldDB" id="A0AAD9JWM8"/>
<feature type="transmembrane region" description="Helical" evidence="10">
    <location>
        <begin position="201"/>
        <end position="220"/>
    </location>
</feature>
<dbReference type="InterPro" id="IPR050391">
    <property type="entry name" value="Mito_Metabolite_Transporter"/>
</dbReference>
<comment type="similarity">
    <text evidence="2 9">Belongs to the mitochondrial carrier (TC 2.A.29) family.</text>
</comment>
<evidence type="ECO:0000256" key="5">
    <source>
        <dbReference type="ARBA" id="ARBA00022737"/>
    </source>
</evidence>
<protein>
    <recommendedName>
        <fullName evidence="13">Mitochondrial dicarboxylate carrier</fullName>
    </recommendedName>
</protein>
<reference evidence="11" key="1">
    <citation type="journal article" date="2023" name="Mol. Biol. Evol.">
        <title>Third-Generation Sequencing Reveals the Adaptive Role of the Epigenome in Three Deep-Sea Polychaetes.</title>
        <authorList>
            <person name="Perez M."/>
            <person name="Aroh O."/>
            <person name="Sun Y."/>
            <person name="Lan Y."/>
            <person name="Juniper S.K."/>
            <person name="Young C.R."/>
            <person name="Angers B."/>
            <person name="Qian P.Y."/>
        </authorList>
    </citation>
    <scope>NUCLEOTIDE SEQUENCE</scope>
    <source>
        <strain evidence="11">P08H-3</strain>
    </source>
</reference>
<dbReference type="Pfam" id="PF00153">
    <property type="entry name" value="Mito_carr"/>
    <property type="match status" value="3"/>
</dbReference>
<dbReference type="InterPro" id="IPR018108">
    <property type="entry name" value="MCP_transmembrane"/>
</dbReference>
<keyword evidence="7 8" id="KW-0472">Membrane</keyword>
<dbReference type="SUPFAM" id="SSF103506">
    <property type="entry name" value="Mitochondrial carrier"/>
    <property type="match status" value="1"/>
</dbReference>
<dbReference type="Gene3D" id="1.50.40.10">
    <property type="entry name" value="Mitochondrial carrier domain"/>
    <property type="match status" value="1"/>
</dbReference>
<organism evidence="11 12">
    <name type="scientific">Paralvinella palmiformis</name>
    <dbReference type="NCBI Taxonomy" id="53620"/>
    <lineage>
        <taxon>Eukaryota</taxon>
        <taxon>Metazoa</taxon>
        <taxon>Spiralia</taxon>
        <taxon>Lophotrochozoa</taxon>
        <taxon>Annelida</taxon>
        <taxon>Polychaeta</taxon>
        <taxon>Sedentaria</taxon>
        <taxon>Canalipalpata</taxon>
        <taxon>Terebellida</taxon>
        <taxon>Terebelliformia</taxon>
        <taxon>Alvinellidae</taxon>
        <taxon>Paralvinella</taxon>
    </lineage>
</organism>
<feature type="repeat" description="Solcar" evidence="8">
    <location>
        <begin position="199"/>
        <end position="240"/>
    </location>
</feature>
<feature type="repeat" description="Solcar" evidence="8">
    <location>
        <begin position="7"/>
        <end position="91"/>
    </location>
</feature>
<evidence type="ECO:0000256" key="10">
    <source>
        <dbReference type="SAM" id="Phobius"/>
    </source>
</evidence>
<keyword evidence="4 8" id="KW-0812">Transmembrane</keyword>
<keyword evidence="3 9" id="KW-0813">Transport</keyword>
<name>A0AAD9JWM8_9ANNE</name>
<keyword evidence="6 10" id="KW-1133">Transmembrane helix</keyword>
<comment type="caution">
    <text evidence="11">The sequence shown here is derived from an EMBL/GenBank/DDBJ whole genome shotgun (WGS) entry which is preliminary data.</text>
</comment>
<evidence type="ECO:0008006" key="13">
    <source>
        <dbReference type="Google" id="ProtNLM"/>
    </source>
</evidence>
<evidence type="ECO:0000256" key="1">
    <source>
        <dbReference type="ARBA" id="ARBA00004141"/>
    </source>
</evidence>
<dbReference type="EMBL" id="JAODUP010000127">
    <property type="protein sequence ID" value="KAK2160728.1"/>
    <property type="molecule type" value="Genomic_DNA"/>
</dbReference>
<gene>
    <name evidence="11" type="ORF">LSH36_127g03059</name>
</gene>
<evidence type="ECO:0000256" key="9">
    <source>
        <dbReference type="RuleBase" id="RU000488"/>
    </source>
</evidence>
<dbReference type="InterPro" id="IPR023395">
    <property type="entry name" value="MCP_dom_sf"/>
</dbReference>
<evidence type="ECO:0000256" key="7">
    <source>
        <dbReference type="ARBA" id="ARBA00023136"/>
    </source>
</evidence>
<dbReference type="Proteomes" id="UP001208570">
    <property type="component" value="Unassembled WGS sequence"/>
</dbReference>
<evidence type="ECO:0000256" key="6">
    <source>
        <dbReference type="ARBA" id="ARBA00022989"/>
    </source>
</evidence>
<dbReference type="PRINTS" id="PR00926">
    <property type="entry name" value="MITOCARRIER"/>
</dbReference>
<keyword evidence="12" id="KW-1185">Reference proteome</keyword>
<evidence type="ECO:0000313" key="11">
    <source>
        <dbReference type="EMBL" id="KAK2160728.1"/>
    </source>
</evidence>
<evidence type="ECO:0000256" key="4">
    <source>
        <dbReference type="ARBA" id="ARBA00022692"/>
    </source>
</evidence>